<evidence type="ECO:0000256" key="21">
    <source>
        <dbReference type="ARBA" id="ARBA00032616"/>
    </source>
</evidence>
<dbReference type="OrthoDB" id="527344at2759"/>
<evidence type="ECO:0000256" key="19">
    <source>
        <dbReference type="ARBA" id="ARBA00030729"/>
    </source>
</evidence>
<dbReference type="GO" id="GO:0005634">
    <property type="term" value="C:nucleus"/>
    <property type="evidence" value="ECO:0007669"/>
    <property type="project" value="UniProtKB-SubCell"/>
</dbReference>
<evidence type="ECO:0000256" key="3">
    <source>
        <dbReference type="ARBA" id="ARBA00004123"/>
    </source>
</evidence>
<evidence type="ECO:0000256" key="14">
    <source>
        <dbReference type="ARBA" id="ARBA00022833"/>
    </source>
</evidence>
<name>A0A9N9RJW6_9DIPT</name>
<dbReference type="GO" id="GO:1990180">
    <property type="term" value="P:mitochondrial tRNA 3'-end processing"/>
    <property type="evidence" value="ECO:0007669"/>
    <property type="project" value="TreeGrafter"/>
</dbReference>
<evidence type="ECO:0000256" key="17">
    <source>
        <dbReference type="ARBA" id="ARBA00023242"/>
    </source>
</evidence>
<comment type="catalytic activity">
    <reaction evidence="1">
        <text>Endonucleolytic cleavage of RNA, removing extra 3' nucleotides from tRNA precursor, generating 3' termini of tRNAs. A 3'-hydroxy group is left at the tRNA terminus and a 5'-phosphoryl group is left at the trailer molecule.</text>
        <dbReference type="EC" id="3.1.26.11"/>
    </reaction>
</comment>
<feature type="region of interest" description="Disordered" evidence="24">
    <location>
        <begin position="184"/>
        <end position="208"/>
    </location>
</feature>
<dbReference type="SUPFAM" id="SSF56281">
    <property type="entry name" value="Metallo-hydrolase/oxidoreductase"/>
    <property type="match status" value="2"/>
</dbReference>
<evidence type="ECO:0000256" key="20">
    <source>
        <dbReference type="ARBA" id="ARBA00032104"/>
    </source>
</evidence>
<evidence type="ECO:0000256" key="10">
    <source>
        <dbReference type="ARBA" id="ARBA00022722"/>
    </source>
</evidence>
<keyword evidence="8" id="KW-0597">Phosphoprotein</keyword>
<dbReference type="GO" id="GO:0042645">
    <property type="term" value="C:mitochondrial nucleoid"/>
    <property type="evidence" value="ECO:0007669"/>
    <property type="project" value="UniProtKB-ARBA"/>
</dbReference>
<evidence type="ECO:0000256" key="7">
    <source>
        <dbReference type="ARBA" id="ARBA00013357"/>
    </source>
</evidence>
<reference evidence="26" key="1">
    <citation type="submission" date="2022-01" db="EMBL/GenBank/DDBJ databases">
        <authorList>
            <person name="King R."/>
        </authorList>
    </citation>
    <scope>NUCLEOTIDE SEQUENCE</scope>
</reference>
<keyword evidence="16" id="KW-0496">Mitochondrion</keyword>
<keyword evidence="27" id="KW-1185">Reference proteome</keyword>
<feature type="compositionally biased region" description="Low complexity" evidence="24">
    <location>
        <begin position="231"/>
        <end position="247"/>
    </location>
</feature>
<comment type="subcellular location">
    <subcellularLocation>
        <location evidence="4">Mitochondrion matrix</location>
    </subcellularLocation>
    <subcellularLocation>
        <location evidence="3">Nucleus</location>
    </subcellularLocation>
</comment>
<comment type="subunit">
    <text evidence="23">Homodimer. Interacts with PTCD1.</text>
</comment>
<dbReference type="GO" id="GO:0046872">
    <property type="term" value="F:metal ion binding"/>
    <property type="evidence" value="ECO:0007669"/>
    <property type="project" value="UniProtKB-KW"/>
</dbReference>
<dbReference type="Pfam" id="PF13691">
    <property type="entry name" value="Lactamase_B_4"/>
    <property type="match status" value="1"/>
</dbReference>
<dbReference type="GO" id="GO:0042781">
    <property type="term" value="F:3'-tRNA processing endoribonuclease activity"/>
    <property type="evidence" value="ECO:0007669"/>
    <property type="project" value="UniProtKB-EC"/>
</dbReference>
<comment type="cofactor">
    <cofactor evidence="2">
        <name>Zn(2+)</name>
        <dbReference type="ChEBI" id="CHEBI:29105"/>
    </cofactor>
</comment>
<keyword evidence="12" id="KW-0255">Endonuclease</keyword>
<dbReference type="Pfam" id="PF23023">
    <property type="entry name" value="Anti-Pycsar_Apyc1"/>
    <property type="match status" value="1"/>
</dbReference>
<feature type="compositionally biased region" description="Polar residues" evidence="24">
    <location>
        <begin position="844"/>
        <end position="855"/>
    </location>
</feature>
<sequence length="865" mass="99529">MKRINLYVRRYSKLLDILKTMPKDTSEHQLNAQKHRIRIKERSKFYSPGTVNIQVLGSGARGTSSAIYLFSEQARYLFNCGEGTQRLAHEHRTKLTRMEHIFLTRKSWHQVGGVCGLCLTLQEIGVPKINLHGPSGIDEIFDATKKFVVLRNMKVETPECKDGEFWEDSVLRVNYVPLHKTKSAEPETPIKDESKNDETEDWTEKDRLEYNIQDDNTDYYGYEEKNRYRNFNNNKESNENNSNSSKNPQHSYSKSTDVDVMSYICKLQPRPGTLNLEKCVELGVRPGPLLGRLKNGFDVTLPDGSIVKADDVRGSACPGGVFIFVDIPDESYLPALLENQRFIAHQAGCANEEDMALVVVHFSPQEVIENEKYKEWMDRFSPSTNHLIVNERNTFTGYFASHRIQRQLNELDSFVFPMLKEPHPYMAVNDMTIDVSEMDASPSKKFKIDIEGNKEDKFADYPELGIRSCFHLRPPKGFDRFKEPYSHPDKVMEETYENAPELAKLITDFKDESSKIFTRTKAERNKEFPKVTTFGTGSCIPNKTRNVSANLIQISADNCAIFDCGEGTFGQIVRFFGRDGADEILKNLRLIYISHLHADHHLGLINILNRRRKLTNDKVVLLAPTQINSFLSFYNYRIEEIFSTYELFPCSDLISWDIEESKVEALEKRLGLEKIQSCYVKHCPHSFGISITMKNEMKSDMNPKDTVKITYSGDTIPCEDLINIGMNSDILIHEATMEDDLWKEARIKMHSTVSQAIQVGKKMKARYLILTHFSQRYAKIPLIEDKVDKKNIAVAFDNMEVTLNDLPKMHLMYEPLKVMFADHFEQMENKTLRRRYIQERKIDTNVTNGNGQNSVKKFKATEGDG</sequence>
<evidence type="ECO:0000256" key="15">
    <source>
        <dbReference type="ARBA" id="ARBA00022946"/>
    </source>
</evidence>
<dbReference type="PANTHER" id="PTHR12553">
    <property type="entry name" value="ZINC PHOSPHODIESTERASE ELAC PROTEIN 2"/>
    <property type="match status" value="1"/>
</dbReference>
<evidence type="ECO:0000256" key="13">
    <source>
        <dbReference type="ARBA" id="ARBA00022801"/>
    </source>
</evidence>
<keyword evidence="13" id="KW-0378">Hydrolase</keyword>
<evidence type="ECO:0000256" key="18">
    <source>
        <dbReference type="ARBA" id="ARBA00030689"/>
    </source>
</evidence>
<evidence type="ECO:0000256" key="23">
    <source>
        <dbReference type="ARBA" id="ARBA00047136"/>
    </source>
</evidence>
<dbReference type="CDD" id="cd07718">
    <property type="entry name" value="RNaseZ_ELAC1_ELAC2-C-term-like_MBL-fold"/>
    <property type="match status" value="1"/>
</dbReference>
<dbReference type="Gene3D" id="3.60.15.10">
    <property type="entry name" value="Ribonuclease Z/Hydroxyacylglutathione hydrolase-like"/>
    <property type="match status" value="2"/>
</dbReference>
<evidence type="ECO:0000256" key="6">
    <source>
        <dbReference type="ARBA" id="ARBA00012477"/>
    </source>
</evidence>
<keyword evidence="9" id="KW-0819">tRNA processing</keyword>
<dbReference type="AlphaFoldDB" id="A0A9N9RJW6"/>
<evidence type="ECO:0000313" key="27">
    <source>
        <dbReference type="Proteomes" id="UP001153620"/>
    </source>
</evidence>
<evidence type="ECO:0000256" key="11">
    <source>
        <dbReference type="ARBA" id="ARBA00022723"/>
    </source>
</evidence>
<keyword evidence="10" id="KW-0540">Nuclease</keyword>
<reference evidence="26" key="2">
    <citation type="submission" date="2022-10" db="EMBL/GenBank/DDBJ databases">
        <authorList>
            <consortium name="ENA_rothamsted_submissions"/>
            <consortium name="culmorum"/>
            <person name="King R."/>
        </authorList>
    </citation>
    <scope>NUCLEOTIDE SEQUENCE</scope>
</reference>
<keyword evidence="17" id="KW-0539">Nucleus</keyword>
<organism evidence="26 27">
    <name type="scientific">Chironomus riparius</name>
    <dbReference type="NCBI Taxonomy" id="315576"/>
    <lineage>
        <taxon>Eukaryota</taxon>
        <taxon>Metazoa</taxon>
        <taxon>Ecdysozoa</taxon>
        <taxon>Arthropoda</taxon>
        <taxon>Hexapoda</taxon>
        <taxon>Insecta</taxon>
        <taxon>Pterygota</taxon>
        <taxon>Neoptera</taxon>
        <taxon>Endopterygota</taxon>
        <taxon>Diptera</taxon>
        <taxon>Nematocera</taxon>
        <taxon>Chironomoidea</taxon>
        <taxon>Chironomidae</taxon>
        <taxon>Chironominae</taxon>
        <taxon>Chironomus</taxon>
    </lineage>
</organism>
<dbReference type="EC" id="3.1.26.11" evidence="6"/>
<evidence type="ECO:0000256" key="8">
    <source>
        <dbReference type="ARBA" id="ARBA00022553"/>
    </source>
</evidence>
<evidence type="ECO:0000256" key="22">
    <source>
        <dbReference type="ARBA" id="ARBA00046098"/>
    </source>
</evidence>
<keyword evidence="15" id="KW-0809">Transit peptide</keyword>
<dbReference type="Proteomes" id="UP001153620">
    <property type="component" value="Chromosome 1"/>
</dbReference>
<evidence type="ECO:0000259" key="25">
    <source>
        <dbReference type="Pfam" id="PF13691"/>
    </source>
</evidence>
<keyword evidence="14" id="KW-0862">Zinc</keyword>
<evidence type="ECO:0000256" key="16">
    <source>
        <dbReference type="ARBA" id="ARBA00023128"/>
    </source>
</evidence>
<evidence type="ECO:0000256" key="9">
    <source>
        <dbReference type="ARBA" id="ARBA00022694"/>
    </source>
</evidence>
<protein>
    <recommendedName>
        <fullName evidence="7">Zinc phosphodiesterase ELAC protein 2</fullName>
        <ecNumber evidence="6">3.1.26.11</ecNumber>
    </recommendedName>
    <alternativeName>
        <fullName evidence="21">ElaC homolog protein 2</fullName>
    </alternativeName>
    <alternativeName>
        <fullName evidence="19">Ribonuclease Z 2</fullName>
    </alternativeName>
    <alternativeName>
        <fullName evidence="20">tRNA 3 endonuclease 2</fullName>
    </alternativeName>
    <alternativeName>
        <fullName evidence="18">tRNase Z 2</fullName>
    </alternativeName>
</protein>
<comment type="similarity">
    <text evidence="5">Belongs to the RNase Z family.</text>
</comment>
<dbReference type="PANTHER" id="PTHR12553:SF49">
    <property type="entry name" value="ZINC PHOSPHODIESTERASE ELAC PROTEIN 2"/>
    <property type="match status" value="1"/>
</dbReference>
<evidence type="ECO:0000256" key="12">
    <source>
        <dbReference type="ARBA" id="ARBA00022759"/>
    </source>
</evidence>
<evidence type="ECO:0000256" key="1">
    <source>
        <dbReference type="ARBA" id="ARBA00000402"/>
    </source>
</evidence>
<gene>
    <name evidence="26" type="ORF">CHIRRI_LOCUS1168</name>
</gene>
<evidence type="ECO:0000256" key="4">
    <source>
        <dbReference type="ARBA" id="ARBA00004305"/>
    </source>
</evidence>
<evidence type="ECO:0000256" key="2">
    <source>
        <dbReference type="ARBA" id="ARBA00001947"/>
    </source>
</evidence>
<keyword evidence="11" id="KW-0479">Metal-binding</keyword>
<accession>A0A9N9RJW6</accession>
<comment type="function">
    <text evidence="22">Zinc phosphodiesterase, which displays mitochondrial tRNA 3'-processing endonuclease activity. Involved in tRNA maturation, by removing a 3'-trailer from precursor tRNA. Associates with mitochondrial DNA complexes at the nucleoids to initiate RNA processing and ribosome assembly.</text>
</comment>
<evidence type="ECO:0000313" key="26">
    <source>
        <dbReference type="EMBL" id="CAG9798183.1"/>
    </source>
</evidence>
<feature type="domain" description="tRNase Z endonuclease" evidence="25">
    <location>
        <begin position="61"/>
        <end position="113"/>
    </location>
</feature>
<feature type="region of interest" description="Disordered" evidence="24">
    <location>
        <begin position="231"/>
        <end position="253"/>
    </location>
</feature>
<dbReference type="FunFam" id="3.60.15.10:FF:000014">
    <property type="entry name" value="Zinc phosphodiesterase ELAC protein 2"/>
    <property type="match status" value="1"/>
</dbReference>
<proteinExistence type="inferred from homology"/>
<evidence type="ECO:0000256" key="24">
    <source>
        <dbReference type="SAM" id="MobiDB-lite"/>
    </source>
</evidence>
<dbReference type="EMBL" id="OU895877">
    <property type="protein sequence ID" value="CAG9798183.1"/>
    <property type="molecule type" value="Genomic_DNA"/>
</dbReference>
<dbReference type="InterPro" id="IPR047151">
    <property type="entry name" value="RNZ2-like"/>
</dbReference>
<feature type="region of interest" description="Disordered" evidence="24">
    <location>
        <begin position="844"/>
        <end position="865"/>
    </location>
</feature>
<dbReference type="InterPro" id="IPR027794">
    <property type="entry name" value="tRNase_Z_dom"/>
</dbReference>
<evidence type="ECO:0000256" key="5">
    <source>
        <dbReference type="ARBA" id="ARBA00007823"/>
    </source>
</evidence>
<dbReference type="InterPro" id="IPR036866">
    <property type="entry name" value="RibonucZ/Hydroxyglut_hydro"/>
</dbReference>